<dbReference type="GO" id="GO:0016628">
    <property type="term" value="F:oxidoreductase activity, acting on the CH-CH group of donors, NAD or NADP as acceptor"/>
    <property type="evidence" value="ECO:0007669"/>
    <property type="project" value="InterPro"/>
</dbReference>
<protein>
    <submittedName>
        <fullName evidence="5">UDP-glucose/GDP-mannose dehydrogenase</fullName>
    </submittedName>
</protein>
<dbReference type="Pfam" id="PF00984">
    <property type="entry name" value="UDPG_MGDP_dh"/>
    <property type="match status" value="1"/>
</dbReference>
<dbReference type="GO" id="GO:0016616">
    <property type="term" value="F:oxidoreductase activity, acting on the CH-OH group of donors, NAD or NADP as acceptor"/>
    <property type="evidence" value="ECO:0007669"/>
    <property type="project" value="InterPro"/>
</dbReference>
<dbReference type="PIRSF" id="PIRSF000124">
    <property type="entry name" value="UDPglc_GDPman_dh"/>
    <property type="match status" value="1"/>
</dbReference>
<evidence type="ECO:0000259" key="4">
    <source>
        <dbReference type="SMART" id="SM00984"/>
    </source>
</evidence>
<dbReference type="InterPro" id="IPR028359">
    <property type="entry name" value="UDP_ManNAc/GlcNAc_DH"/>
</dbReference>
<keyword evidence="6" id="KW-1185">Reference proteome</keyword>
<keyword evidence="2" id="KW-0520">NAD</keyword>
<dbReference type="SUPFAM" id="SSF48179">
    <property type="entry name" value="6-phosphogluconate dehydrogenase C-terminal domain-like"/>
    <property type="match status" value="1"/>
</dbReference>
<dbReference type="PANTHER" id="PTHR43491">
    <property type="entry name" value="UDP-N-ACETYL-D-MANNOSAMINE DEHYDROGENASE"/>
    <property type="match status" value="1"/>
</dbReference>
<sequence length="436" mass="48905">MSLVNLIHSRDAKIGIIGLGYVGLPLLIEFVRAGFNVTGFDIDEKKVSLLKEGKGYLKHIDVSRVKQFIGKQFLPTSDFSALADMDCVIICVPTPLNKYREPDLTFVFDSARLIARYLKKGQLVVLESTTYPGTTSEDVRAILDETGLVAGVDYHLAYSAEREDPNNTNFSTSTIPKVVSGYTPDCLTIVKAMYDTIIAKTIPVSSTKVAEAAKLLENIYRAVNIALVNELKMLFDAMDIDVWEVIDAAKTKPFGFQAFYPGPGLGGHCIPIDPFYLTWKARQYDFPTRFIELAGEINTHMPFFVIEKVREVLNTFNKSLKASKILVLGVAYKKDIDDQRESPALKIIQLLIKDGAVVSYSDPYVSVCRGQRHYPDIDMTSVELTPDVLKDTDLVLLITDHSSFDYAFIEQHARCIVDTRNAFRQNNIRSEKIYRA</sequence>
<dbReference type="InterPro" id="IPR036220">
    <property type="entry name" value="UDP-Glc/GDP-Man_DH_C_sf"/>
</dbReference>
<accession>A0A0F3GZI2</accession>
<evidence type="ECO:0000313" key="5">
    <source>
        <dbReference type="EMBL" id="KJU87280.1"/>
    </source>
</evidence>
<reference evidence="5 6" key="1">
    <citation type="submission" date="2015-02" db="EMBL/GenBank/DDBJ databases">
        <title>Single-cell genomics of uncultivated deep-branching MTB reveals a conserved set of magnetosome genes.</title>
        <authorList>
            <person name="Kolinko S."/>
            <person name="Richter M."/>
            <person name="Glockner F.O."/>
            <person name="Brachmann A."/>
            <person name="Schuler D."/>
        </authorList>
    </citation>
    <scope>NUCLEOTIDE SEQUENCE [LARGE SCALE GENOMIC DNA]</scope>
    <source>
        <strain evidence="5">TM-1</strain>
    </source>
</reference>
<dbReference type="GO" id="GO:0000271">
    <property type="term" value="P:polysaccharide biosynthetic process"/>
    <property type="evidence" value="ECO:0007669"/>
    <property type="project" value="InterPro"/>
</dbReference>
<feature type="domain" description="UDP-glucose/GDP-mannose dehydrogenase C-terminal" evidence="4">
    <location>
        <begin position="326"/>
        <end position="425"/>
    </location>
</feature>
<dbReference type="AlphaFoldDB" id="A0A0F3GZI2"/>
<evidence type="ECO:0000313" key="6">
    <source>
        <dbReference type="Proteomes" id="UP000033423"/>
    </source>
</evidence>
<evidence type="ECO:0000256" key="2">
    <source>
        <dbReference type="ARBA" id="ARBA00023027"/>
    </source>
</evidence>
<dbReference type="PANTHER" id="PTHR43491:SF1">
    <property type="entry name" value="UDP-N-ACETYL-D-MANNOSAMINE DEHYDROGENASE"/>
    <property type="match status" value="1"/>
</dbReference>
<dbReference type="SMART" id="SM00984">
    <property type="entry name" value="UDPG_MGDP_dh_C"/>
    <property type="match status" value="1"/>
</dbReference>
<keyword evidence="1" id="KW-0560">Oxidoreductase</keyword>
<dbReference type="SUPFAM" id="SSF51735">
    <property type="entry name" value="NAD(P)-binding Rossmann-fold domains"/>
    <property type="match status" value="1"/>
</dbReference>
<dbReference type="InterPro" id="IPR008927">
    <property type="entry name" value="6-PGluconate_DH-like_C_sf"/>
</dbReference>
<dbReference type="SUPFAM" id="SSF52413">
    <property type="entry name" value="UDP-glucose/GDP-mannose dehydrogenase C-terminal domain"/>
    <property type="match status" value="1"/>
</dbReference>
<name>A0A0F3GZI2_9BACT</name>
<dbReference type="Proteomes" id="UP000033423">
    <property type="component" value="Unassembled WGS sequence"/>
</dbReference>
<dbReference type="EMBL" id="LACI01000241">
    <property type="protein sequence ID" value="KJU87280.1"/>
    <property type="molecule type" value="Genomic_DNA"/>
</dbReference>
<dbReference type="GO" id="GO:0051287">
    <property type="term" value="F:NAD binding"/>
    <property type="evidence" value="ECO:0007669"/>
    <property type="project" value="InterPro"/>
</dbReference>
<dbReference type="PATRIC" id="fig|29290.4.peg.711"/>
<dbReference type="Pfam" id="PF03721">
    <property type="entry name" value="UDPG_MGDP_dh_N"/>
    <property type="match status" value="1"/>
</dbReference>
<organism evidence="5 6">
    <name type="scientific">Candidatus Magnetobacterium bavaricum</name>
    <dbReference type="NCBI Taxonomy" id="29290"/>
    <lineage>
        <taxon>Bacteria</taxon>
        <taxon>Pseudomonadati</taxon>
        <taxon>Nitrospirota</taxon>
        <taxon>Thermodesulfovibrionia</taxon>
        <taxon>Thermodesulfovibrionales</taxon>
        <taxon>Candidatus Magnetobacteriaceae</taxon>
        <taxon>Candidatus Magnetobacterium</taxon>
    </lineage>
</organism>
<dbReference type="PIRSF" id="PIRSF500136">
    <property type="entry name" value="UDP_ManNAc_DH"/>
    <property type="match status" value="1"/>
</dbReference>
<dbReference type="InterPro" id="IPR036291">
    <property type="entry name" value="NAD(P)-bd_dom_sf"/>
</dbReference>
<dbReference type="Pfam" id="PF03720">
    <property type="entry name" value="UDPG_MGDP_dh_C"/>
    <property type="match status" value="1"/>
</dbReference>
<dbReference type="InterPro" id="IPR014026">
    <property type="entry name" value="UDP-Glc/GDP-Man_DH_dimer"/>
</dbReference>
<evidence type="ECO:0000256" key="3">
    <source>
        <dbReference type="PIRNR" id="PIRNR000124"/>
    </source>
</evidence>
<dbReference type="InterPro" id="IPR014027">
    <property type="entry name" value="UDP-Glc/GDP-Man_DH_C"/>
</dbReference>
<dbReference type="NCBIfam" id="TIGR03026">
    <property type="entry name" value="NDP-sugDHase"/>
    <property type="match status" value="1"/>
</dbReference>
<comment type="similarity">
    <text evidence="3">Belongs to the UDP-glucose/GDP-mannose dehydrogenase family.</text>
</comment>
<dbReference type="Gene3D" id="3.40.50.720">
    <property type="entry name" value="NAD(P)-binding Rossmann-like Domain"/>
    <property type="match status" value="2"/>
</dbReference>
<proteinExistence type="inferred from homology"/>
<dbReference type="InterPro" id="IPR017476">
    <property type="entry name" value="UDP-Glc/GDP-Man"/>
</dbReference>
<comment type="caution">
    <text evidence="5">The sequence shown here is derived from an EMBL/GenBank/DDBJ whole genome shotgun (WGS) entry which is preliminary data.</text>
</comment>
<dbReference type="InterPro" id="IPR001732">
    <property type="entry name" value="UDP-Glc/GDP-Man_DH_N"/>
</dbReference>
<evidence type="ECO:0000256" key="1">
    <source>
        <dbReference type="ARBA" id="ARBA00023002"/>
    </source>
</evidence>
<gene>
    <name evidence="5" type="ORF">MBAV_000528</name>
</gene>